<comment type="caution">
    <text evidence="2">The sequence shown here is derived from an EMBL/GenBank/DDBJ whole genome shotgun (WGS) entry which is preliminary data.</text>
</comment>
<gene>
    <name evidence="2" type="ORF">GCM10009039_16060</name>
</gene>
<dbReference type="InterPro" id="IPR006311">
    <property type="entry name" value="TAT_signal"/>
</dbReference>
<accession>A0A830FJF3</accession>
<dbReference type="Proteomes" id="UP000607197">
    <property type="component" value="Unassembled WGS sequence"/>
</dbReference>
<evidence type="ECO:0000256" key="1">
    <source>
        <dbReference type="SAM" id="MobiDB-lite"/>
    </source>
</evidence>
<reference evidence="2" key="2">
    <citation type="submission" date="2020-09" db="EMBL/GenBank/DDBJ databases">
        <authorList>
            <person name="Sun Q."/>
            <person name="Ohkuma M."/>
        </authorList>
    </citation>
    <scope>NUCLEOTIDE SEQUENCE</scope>
    <source>
        <strain evidence="2">JCM 19596</strain>
    </source>
</reference>
<proteinExistence type="predicted"/>
<evidence type="ECO:0000313" key="2">
    <source>
        <dbReference type="EMBL" id="GGL58604.1"/>
    </source>
</evidence>
<organism evidence="2 3">
    <name type="scientific">Halocalculus aciditolerans</name>
    <dbReference type="NCBI Taxonomy" id="1383812"/>
    <lineage>
        <taxon>Archaea</taxon>
        <taxon>Methanobacteriati</taxon>
        <taxon>Methanobacteriota</taxon>
        <taxon>Stenosarchaea group</taxon>
        <taxon>Halobacteria</taxon>
        <taxon>Halobacteriales</taxon>
        <taxon>Halobacteriaceae</taxon>
        <taxon>Halocalculus</taxon>
    </lineage>
</organism>
<name>A0A830FJF3_9EURY</name>
<evidence type="ECO:0000313" key="3">
    <source>
        <dbReference type="Proteomes" id="UP000607197"/>
    </source>
</evidence>
<reference evidence="2" key="1">
    <citation type="journal article" date="2014" name="Int. J. Syst. Evol. Microbiol.">
        <title>Complete genome sequence of Corynebacterium casei LMG S-19264T (=DSM 44701T), isolated from a smear-ripened cheese.</title>
        <authorList>
            <consortium name="US DOE Joint Genome Institute (JGI-PGF)"/>
            <person name="Walter F."/>
            <person name="Albersmeier A."/>
            <person name="Kalinowski J."/>
            <person name="Ruckert C."/>
        </authorList>
    </citation>
    <scope>NUCLEOTIDE SEQUENCE</scope>
    <source>
        <strain evidence="2">JCM 19596</strain>
    </source>
</reference>
<protein>
    <submittedName>
        <fullName evidence="2">Uncharacterized protein</fullName>
    </submittedName>
</protein>
<dbReference type="EMBL" id="BMPG01000002">
    <property type="protein sequence ID" value="GGL58604.1"/>
    <property type="molecule type" value="Genomic_DNA"/>
</dbReference>
<feature type="region of interest" description="Disordered" evidence="1">
    <location>
        <begin position="152"/>
        <end position="176"/>
    </location>
</feature>
<keyword evidence="3" id="KW-1185">Reference proteome</keyword>
<dbReference type="PROSITE" id="PS51318">
    <property type="entry name" value="TAT"/>
    <property type="match status" value="1"/>
</dbReference>
<dbReference type="AlphaFoldDB" id="A0A830FJF3"/>
<dbReference type="RefSeq" id="WP_188977715.1">
    <property type="nucleotide sequence ID" value="NZ_BMPG01000002.1"/>
</dbReference>
<sequence length="176" mass="17852">MDMNRRKVLLGMGTAAIGSGAAFGSGAFTSVTADRTASFTVSADDSAYLTLSGDGDYVSASGNPSNTIKFTFDNLNENATTKVDGALTISDNGSDSASKYVWVTGGDSTLSSGGTVDLIEQSNSGSIVSDTNAVDLSTQDTVGELTADIEIDTSNGDPSGLTTITVHAQDSDPNAQ</sequence>